<organism evidence="1 2">
    <name type="scientific">Scophthalmus maximus</name>
    <name type="common">Turbot</name>
    <name type="synonym">Psetta maxima</name>
    <dbReference type="NCBI Taxonomy" id="52904"/>
    <lineage>
        <taxon>Eukaryota</taxon>
        <taxon>Metazoa</taxon>
        <taxon>Chordata</taxon>
        <taxon>Craniata</taxon>
        <taxon>Vertebrata</taxon>
        <taxon>Euteleostomi</taxon>
        <taxon>Actinopterygii</taxon>
        <taxon>Neopterygii</taxon>
        <taxon>Teleostei</taxon>
        <taxon>Neoteleostei</taxon>
        <taxon>Acanthomorphata</taxon>
        <taxon>Carangaria</taxon>
        <taxon>Pleuronectiformes</taxon>
        <taxon>Pleuronectoidei</taxon>
        <taxon>Scophthalmidae</taxon>
        <taxon>Scophthalmus</taxon>
    </lineage>
</organism>
<reference evidence="1 2" key="1">
    <citation type="submission" date="2019-06" db="EMBL/GenBank/DDBJ databases">
        <title>Draft genomes of female and male turbot (Scophthalmus maximus).</title>
        <authorList>
            <person name="Xu H."/>
            <person name="Xu X.-W."/>
            <person name="Shao C."/>
            <person name="Chen S."/>
        </authorList>
    </citation>
    <scope>NUCLEOTIDE SEQUENCE [LARGE SCALE GENOMIC DNA]</scope>
    <source>
        <strain evidence="1">Ysfricsl-2016a</strain>
        <tissue evidence="1">Blood</tissue>
    </source>
</reference>
<dbReference type="AlphaFoldDB" id="A0A6A4TS27"/>
<protein>
    <submittedName>
        <fullName evidence="1">Uncharacterized protein</fullName>
    </submittedName>
</protein>
<comment type="caution">
    <text evidence="1">The sequence shown here is derived from an EMBL/GenBank/DDBJ whole genome shotgun (WGS) entry which is preliminary data.</text>
</comment>
<accession>A0A6A4TS27</accession>
<dbReference type="EMBL" id="VEVO01000002">
    <property type="protein sequence ID" value="KAF0044852.1"/>
    <property type="molecule type" value="Genomic_DNA"/>
</dbReference>
<gene>
    <name evidence="1" type="ORF">F2P81_001381</name>
</gene>
<evidence type="ECO:0000313" key="2">
    <source>
        <dbReference type="Proteomes" id="UP000438429"/>
    </source>
</evidence>
<name>A0A6A4TS27_SCOMX</name>
<dbReference type="Proteomes" id="UP000438429">
    <property type="component" value="Unassembled WGS sequence"/>
</dbReference>
<proteinExistence type="predicted"/>
<sequence>MCALSGRLPTPQDDVFFGLVKIENYNAIDMSAFAFSTLSTIDAKHNESFPVLISLRTQWAMSVPKPPSVELTVNNSGFNENEFPLCYDPLYCDPIWATKNIHLMIKGKEHIKSPDSDQADSTGKCIPERIGAREQGHESSINNTYKLSGLGKDSHTIKYSRYTRPDSYRCTRKSSLVSASIYSEGAPTTNCPTRCEFAPFVAANYDPFMLHTVLFPTVINPSPALNELNGPAARSAADSTYQTQKMCLHLSVRRPGTSQVTLTSGPLALNHCNDSPRHREPVEMISPGPVIVVNANKVAKCLAFTLQSPVPRLSGTNPALRKHASCPEHCTE</sequence>
<evidence type="ECO:0000313" key="1">
    <source>
        <dbReference type="EMBL" id="KAF0044852.1"/>
    </source>
</evidence>